<dbReference type="InterPro" id="IPR036056">
    <property type="entry name" value="Fibrinogen-like_C"/>
</dbReference>
<dbReference type="PANTHER" id="PTHR19143">
    <property type="entry name" value="FIBRINOGEN/TENASCIN/ANGIOPOEITIN"/>
    <property type="match status" value="1"/>
</dbReference>
<proteinExistence type="predicted"/>
<evidence type="ECO:0000256" key="1">
    <source>
        <dbReference type="SAM" id="MobiDB-lite"/>
    </source>
</evidence>
<dbReference type="PROSITE" id="PS51406">
    <property type="entry name" value="FIBRINOGEN_C_2"/>
    <property type="match status" value="1"/>
</dbReference>
<feature type="region of interest" description="Disordered" evidence="1">
    <location>
        <begin position="95"/>
        <end position="117"/>
    </location>
</feature>
<dbReference type="AlphaFoldDB" id="A0A084VKG2"/>
<dbReference type="VEuPathDB" id="VectorBase:ASIS023565"/>
<gene>
    <name evidence="4" type="ORF">ZHAS_00005855</name>
</gene>
<dbReference type="CDD" id="cd00087">
    <property type="entry name" value="FReD"/>
    <property type="match status" value="1"/>
</dbReference>
<reference evidence="4 6" key="1">
    <citation type="journal article" date="2014" name="BMC Genomics">
        <title>Genome sequence of Anopheles sinensis provides insight into genetics basis of mosquito competence for malaria parasites.</title>
        <authorList>
            <person name="Zhou D."/>
            <person name="Zhang D."/>
            <person name="Ding G."/>
            <person name="Shi L."/>
            <person name="Hou Q."/>
            <person name="Ye Y."/>
            <person name="Xu Y."/>
            <person name="Zhou H."/>
            <person name="Xiong C."/>
            <person name="Li S."/>
            <person name="Yu J."/>
            <person name="Hong S."/>
            <person name="Yu X."/>
            <person name="Zou P."/>
            <person name="Chen C."/>
            <person name="Chang X."/>
            <person name="Wang W."/>
            <person name="Lv Y."/>
            <person name="Sun Y."/>
            <person name="Ma L."/>
            <person name="Shen B."/>
            <person name="Zhu C."/>
        </authorList>
    </citation>
    <scope>NUCLEOTIDE SEQUENCE [LARGE SCALE GENOMIC DNA]</scope>
</reference>
<dbReference type="PANTHER" id="PTHR19143:SF327">
    <property type="entry name" value="FI21813P1-RELATED"/>
    <property type="match status" value="1"/>
</dbReference>
<dbReference type="EnsemblMetazoa" id="ASIC005855-RA">
    <property type="protein sequence ID" value="ASIC005855-PA"/>
    <property type="gene ID" value="ASIC005855"/>
</dbReference>
<dbReference type="STRING" id="74873.A0A084VKG2"/>
<accession>A0A084VKG2</accession>
<evidence type="ECO:0000313" key="5">
    <source>
        <dbReference type="EnsemblMetazoa" id="ASIC005855-PA"/>
    </source>
</evidence>
<dbReference type="InterPro" id="IPR014716">
    <property type="entry name" value="Fibrinogen_a/b/g_C_1"/>
</dbReference>
<sequence length="273" mass="31510">MNINGWLVLLFCGVISYGQLTMAVERFESERFMKKMGYLQAKLHAVEEDMKTTMDNSLKERKEASGVEKLDPTYETNVEETYDFSTKEIRRKARSTEEEVQSVQASEEGRQVSSCRQAPNKSGKYMIQIGENTTPFEVLCEQNTRFGGGWTVIQHRFNGTVDFFRNWTEYRDGFGDLEGEFWLGLEHLHLLTNNRPHELLIEIKDFKCKTGYARYSEFEIGSETDQFKLTKLGRYSGTAGNSMENNKGFKFTTFDRANDNLEVPVNDDLPVKD</sequence>
<evidence type="ECO:0000256" key="2">
    <source>
        <dbReference type="SAM" id="SignalP"/>
    </source>
</evidence>
<protein>
    <submittedName>
        <fullName evidence="4">AGAP011225-PA-like protein</fullName>
    </submittedName>
    <submittedName>
        <fullName evidence="5">Fibrinogen C-terminal domain-containing protein</fullName>
    </submittedName>
</protein>
<dbReference type="EMBL" id="ATLV01014214">
    <property type="status" value="NOT_ANNOTATED_CDS"/>
    <property type="molecule type" value="Genomic_DNA"/>
</dbReference>
<dbReference type="OMA" id="MNINGWL"/>
<dbReference type="InterPro" id="IPR002181">
    <property type="entry name" value="Fibrinogen_a/b/g_C_dom"/>
</dbReference>
<dbReference type="Pfam" id="PF00147">
    <property type="entry name" value="Fibrinogen_C"/>
    <property type="match status" value="1"/>
</dbReference>
<name>A0A084VKG2_ANOSI</name>
<organism evidence="4">
    <name type="scientific">Anopheles sinensis</name>
    <name type="common">Mosquito</name>
    <dbReference type="NCBI Taxonomy" id="74873"/>
    <lineage>
        <taxon>Eukaryota</taxon>
        <taxon>Metazoa</taxon>
        <taxon>Ecdysozoa</taxon>
        <taxon>Arthropoda</taxon>
        <taxon>Hexapoda</taxon>
        <taxon>Insecta</taxon>
        <taxon>Pterygota</taxon>
        <taxon>Neoptera</taxon>
        <taxon>Endopterygota</taxon>
        <taxon>Diptera</taxon>
        <taxon>Nematocera</taxon>
        <taxon>Culicoidea</taxon>
        <taxon>Culicidae</taxon>
        <taxon>Anophelinae</taxon>
        <taxon>Anopheles</taxon>
    </lineage>
</organism>
<feature type="signal peptide" evidence="2">
    <location>
        <begin position="1"/>
        <end position="18"/>
    </location>
</feature>
<dbReference type="VEuPathDB" id="VectorBase:ASIC005855"/>
<keyword evidence="6" id="KW-1185">Reference proteome</keyword>
<feature type="chain" id="PRO_5001783593" evidence="2">
    <location>
        <begin position="19"/>
        <end position="273"/>
    </location>
</feature>
<dbReference type="SMART" id="SM00186">
    <property type="entry name" value="FBG"/>
    <property type="match status" value="1"/>
</dbReference>
<evidence type="ECO:0000259" key="3">
    <source>
        <dbReference type="PROSITE" id="PS51406"/>
    </source>
</evidence>
<dbReference type="Gene3D" id="3.90.215.10">
    <property type="entry name" value="Gamma Fibrinogen, chain A, domain 1"/>
    <property type="match status" value="1"/>
</dbReference>
<evidence type="ECO:0000313" key="4">
    <source>
        <dbReference type="EMBL" id="KFB38456.1"/>
    </source>
</evidence>
<dbReference type="GO" id="GO:0005615">
    <property type="term" value="C:extracellular space"/>
    <property type="evidence" value="ECO:0007669"/>
    <property type="project" value="TreeGrafter"/>
</dbReference>
<keyword evidence="2" id="KW-0732">Signal</keyword>
<dbReference type="Proteomes" id="UP000030765">
    <property type="component" value="Unassembled WGS sequence"/>
</dbReference>
<feature type="domain" description="Fibrinogen C-terminal" evidence="3">
    <location>
        <begin position="106"/>
        <end position="273"/>
    </location>
</feature>
<dbReference type="SUPFAM" id="SSF56496">
    <property type="entry name" value="Fibrinogen C-terminal domain-like"/>
    <property type="match status" value="1"/>
</dbReference>
<evidence type="ECO:0000313" key="6">
    <source>
        <dbReference type="Proteomes" id="UP000030765"/>
    </source>
</evidence>
<dbReference type="InterPro" id="IPR050373">
    <property type="entry name" value="Fibrinogen_C-term_domain"/>
</dbReference>
<dbReference type="OrthoDB" id="6145874at2759"/>
<reference evidence="5" key="2">
    <citation type="submission" date="2020-05" db="UniProtKB">
        <authorList>
            <consortium name="EnsemblMetazoa"/>
        </authorList>
    </citation>
    <scope>IDENTIFICATION</scope>
</reference>
<dbReference type="EMBL" id="KE524948">
    <property type="protein sequence ID" value="KFB38456.1"/>
    <property type="molecule type" value="Genomic_DNA"/>
</dbReference>